<feature type="compositionally biased region" description="Basic residues" evidence="1">
    <location>
        <begin position="321"/>
        <end position="331"/>
    </location>
</feature>
<feature type="domain" description="RNase H type-1" evidence="3">
    <location>
        <begin position="814"/>
        <end position="925"/>
    </location>
</feature>
<evidence type="ECO:0000259" key="2">
    <source>
        <dbReference type="Pfam" id="PF00078"/>
    </source>
</evidence>
<name>A0A6L2MXW8_TANCI</name>
<feature type="region of interest" description="Disordered" evidence="1">
    <location>
        <begin position="59"/>
        <end position="103"/>
    </location>
</feature>
<accession>A0A6L2MXW8</accession>
<dbReference type="AlphaFoldDB" id="A0A6L2MXW8"/>
<gene>
    <name evidence="4" type="ORF">Tci_049640</name>
</gene>
<feature type="domain" description="Reverse transcriptase" evidence="2">
    <location>
        <begin position="538"/>
        <end position="612"/>
    </location>
</feature>
<dbReference type="InterPro" id="IPR002156">
    <property type="entry name" value="RNaseH_domain"/>
</dbReference>
<dbReference type="InterPro" id="IPR036397">
    <property type="entry name" value="RNaseH_sf"/>
</dbReference>
<dbReference type="InterPro" id="IPR043502">
    <property type="entry name" value="DNA/RNA_pol_sf"/>
</dbReference>
<dbReference type="SUPFAM" id="SSF56672">
    <property type="entry name" value="DNA/RNA polymerases"/>
    <property type="match status" value="1"/>
</dbReference>
<dbReference type="PANTHER" id="PTHR48475">
    <property type="entry name" value="RIBONUCLEASE H"/>
    <property type="match status" value="1"/>
</dbReference>
<dbReference type="Gene3D" id="3.30.70.270">
    <property type="match status" value="2"/>
</dbReference>
<evidence type="ECO:0000313" key="4">
    <source>
        <dbReference type="EMBL" id="GEU77662.1"/>
    </source>
</evidence>
<evidence type="ECO:0000259" key="3">
    <source>
        <dbReference type="Pfam" id="PF13456"/>
    </source>
</evidence>
<feature type="compositionally biased region" description="Basic residues" evidence="1">
    <location>
        <begin position="74"/>
        <end position="83"/>
    </location>
</feature>
<evidence type="ECO:0000256" key="1">
    <source>
        <dbReference type="SAM" id="MobiDB-lite"/>
    </source>
</evidence>
<dbReference type="GO" id="GO:0003676">
    <property type="term" value="F:nucleic acid binding"/>
    <property type="evidence" value="ECO:0007669"/>
    <property type="project" value="InterPro"/>
</dbReference>
<organism evidence="4">
    <name type="scientific">Tanacetum cinerariifolium</name>
    <name type="common">Dalmatian daisy</name>
    <name type="synonym">Chrysanthemum cinerariifolium</name>
    <dbReference type="NCBI Taxonomy" id="118510"/>
    <lineage>
        <taxon>Eukaryota</taxon>
        <taxon>Viridiplantae</taxon>
        <taxon>Streptophyta</taxon>
        <taxon>Embryophyta</taxon>
        <taxon>Tracheophyta</taxon>
        <taxon>Spermatophyta</taxon>
        <taxon>Magnoliopsida</taxon>
        <taxon>eudicotyledons</taxon>
        <taxon>Gunneridae</taxon>
        <taxon>Pentapetalae</taxon>
        <taxon>asterids</taxon>
        <taxon>campanulids</taxon>
        <taxon>Asterales</taxon>
        <taxon>Asteraceae</taxon>
        <taxon>Asteroideae</taxon>
        <taxon>Anthemideae</taxon>
        <taxon>Anthemidinae</taxon>
        <taxon>Tanacetum</taxon>
    </lineage>
</organism>
<feature type="region of interest" description="Disordered" evidence="1">
    <location>
        <begin position="261"/>
        <end position="298"/>
    </location>
</feature>
<dbReference type="Pfam" id="PF00078">
    <property type="entry name" value="RVT_1"/>
    <property type="match status" value="1"/>
</dbReference>
<reference evidence="4" key="1">
    <citation type="journal article" date="2019" name="Sci. Rep.">
        <title>Draft genome of Tanacetum cinerariifolium, the natural source of mosquito coil.</title>
        <authorList>
            <person name="Yamashiro T."/>
            <person name="Shiraishi A."/>
            <person name="Satake H."/>
            <person name="Nakayama K."/>
        </authorList>
    </citation>
    <scope>NUCLEOTIDE SEQUENCE</scope>
</reference>
<dbReference type="InterPro" id="IPR043128">
    <property type="entry name" value="Rev_trsase/Diguanyl_cyclase"/>
</dbReference>
<dbReference type="PANTHER" id="PTHR48475:SF2">
    <property type="entry name" value="RIBONUCLEASE H"/>
    <property type="match status" value="1"/>
</dbReference>
<dbReference type="Pfam" id="PF13456">
    <property type="entry name" value="RVT_3"/>
    <property type="match status" value="1"/>
</dbReference>
<feature type="region of interest" description="Disordered" evidence="1">
    <location>
        <begin position="321"/>
        <end position="356"/>
    </location>
</feature>
<comment type="caution">
    <text evidence="4">The sequence shown here is derived from an EMBL/GenBank/DDBJ whole genome shotgun (WGS) entry which is preliminary data.</text>
</comment>
<dbReference type="InterPro" id="IPR000477">
    <property type="entry name" value="RT_dom"/>
</dbReference>
<dbReference type="InterPro" id="IPR012337">
    <property type="entry name" value="RNaseH-like_sf"/>
</dbReference>
<dbReference type="Gene3D" id="3.30.420.10">
    <property type="entry name" value="Ribonuclease H-like superfamily/Ribonuclease H"/>
    <property type="match status" value="1"/>
</dbReference>
<feature type="compositionally biased region" description="Basic and acidic residues" evidence="1">
    <location>
        <begin position="92"/>
        <end position="103"/>
    </location>
</feature>
<protein>
    <submittedName>
        <fullName evidence="4">Uncharacterized protein</fullName>
    </submittedName>
</protein>
<dbReference type="EMBL" id="BKCJ010007519">
    <property type="protein sequence ID" value="GEU77662.1"/>
    <property type="molecule type" value="Genomic_DNA"/>
</dbReference>
<dbReference type="GO" id="GO:0004523">
    <property type="term" value="F:RNA-DNA hybrid ribonuclease activity"/>
    <property type="evidence" value="ECO:0007669"/>
    <property type="project" value="InterPro"/>
</dbReference>
<dbReference type="SUPFAM" id="SSF53098">
    <property type="entry name" value="Ribonuclease H-like"/>
    <property type="match status" value="1"/>
</dbReference>
<sequence>MILARQRSHLGGPASDAALWEYCDRNYHKLLPIIAEKVHQENVQQEKFKAVKARLNFEEASQHSESGTPSRMKDLKKRLRSRRVCSMSGSPEPRRDHFESSRKKGRLLEQAEAETKAILALEIWALYKGKFKPPPPMTTPVEKRNASKFCEFPGEVGHTIDEYHAKAGKKGETSGKDKPLAILMVQPWQRVAKQRITHIFYPESVICFPPLEEEDGTESLREYCDRNYHQLLPITAEKVHQENVQQQKLKAVKVRLNFEEASQHSEASSQRTESLSENEGSAGGHWKAKPKRQKSSIEVDLSQPWISRPLIINGRSHFRCGNNKKLHISKTSKREDSRTSRGRNKSRTGEKDETKGPMIFEAKMGVHFVHRMYLDGGSFSKIVYEHCFNRFRPERNHRKARNKENTDSSVYSSRNTKISSDRRYGWSTRIIPLECIMVSGPGVSQLVINQFTEEKIQVAIHPEYSEQTIAIGSTLTEEGRKELCGLLRRNLDIFAWKPADMTGVPRHIAEHSLNICEGIHHKPRNILLLKNVARIKNAQETYQRLVDKAFQKQIGLNFKVYVDDLVIKSHTKKEVIRYIKETFKTLREINMKLNPKKCTFWMREDMFLGYKLNADELKVCPDKVEAVICLPSPKCLKDVQRLNVKLASLNRFLSKSAKKIIAILQNSKKCTKKSDFQWIAEAKIAFKQMKTFMLTASKEKEELVIYLVPTKEATRLVLMMEMDGKQMPIYFVSHALQGLKINYTPMEKLMFALRFELEEHDIHYRPRTSVKGQILADFIVEHPKDDRPDTPMEDNEELSDPWIVFTNGSSCIDGSGAGLIITNPEGVEFTYALRFRFDATNNEAKYKALIAGLWIAEQMGAKNLQVNINSRILANQVNVTCIEKESGMIKYLEKVKALTSTFKKFSIKKVPRGANKNADVLSKMASTSFAHLIKQVLVEELKEKSIDEKEVLAVVEEWSTWMTPIHEYLMEDILLEEKRKARAIRCKARRYRAGSNLGSKCKAKMEKYYNARVRNTSFKPGDLIYWNNEASHIKDGGKLGPKWEGPYEVTKALGKGAYKLRDRNENILP</sequence>
<proteinExistence type="predicted"/>
<dbReference type="CDD" id="cd09279">
    <property type="entry name" value="RNase_HI_like"/>
    <property type="match status" value="1"/>
</dbReference>